<keyword evidence="2" id="KW-1185">Reference proteome</keyword>
<dbReference type="AlphaFoldDB" id="A0A6A6WA22"/>
<gene>
    <name evidence="1" type="ORF">EJ05DRAFT_474771</name>
</gene>
<accession>A0A6A6WA22</accession>
<name>A0A6A6WA22_9PEZI</name>
<proteinExistence type="predicted"/>
<reference evidence="1" key="1">
    <citation type="journal article" date="2020" name="Stud. Mycol.">
        <title>101 Dothideomycetes genomes: a test case for predicting lifestyles and emergence of pathogens.</title>
        <authorList>
            <person name="Haridas S."/>
            <person name="Albert R."/>
            <person name="Binder M."/>
            <person name="Bloem J."/>
            <person name="Labutti K."/>
            <person name="Salamov A."/>
            <person name="Andreopoulos B."/>
            <person name="Baker S."/>
            <person name="Barry K."/>
            <person name="Bills G."/>
            <person name="Bluhm B."/>
            <person name="Cannon C."/>
            <person name="Castanera R."/>
            <person name="Culley D."/>
            <person name="Daum C."/>
            <person name="Ezra D."/>
            <person name="Gonzalez J."/>
            <person name="Henrissat B."/>
            <person name="Kuo A."/>
            <person name="Liang C."/>
            <person name="Lipzen A."/>
            <person name="Lutzoni F."/>
            <person name="Magnuson J."/>
            <person name="Mondo S."/>
            <person name="Nolan M."/>
            <person name="Ohm R."/>
            <person name="Pangilinan J."/>
            <person name="Park H.-J."/>
            <person name="Ramirez L."/>
            <person name="Alfaro M."/>
            <person name="Sun H."/>
            <person name="Tritt A."/>
            <person name="Yoshinaga Y."/>
            <person name="Zwiers L.-H."/>
            <person name="Turgeon B."/>
            <person name="Goodwin S."/>
            <person name="Spatafora J."/>
            <person name="Crous P."/>
            <person name="Grigoriev I."/>
        </authorList>
    </citation>
    <scope>NUCLEOTIDE SEQUENCE</scope>
    <source>
        <strain evidence="1">CBS 121739</strain>
    </source>
</reference>
<organism evidence="1 2">
    <name type="scientific">Pseudovirgaria hyperparasitica</name>
    <dbReference type="NCBI Taxonomy" id="470096"/>
    <lineage>
        <taxon>Eukaryota</taxon>
        <taxon>Fungi</taxon>
        <taxon>Dikarya</taxon>
        <taxon>Ascomycota</taxon>
        <taxon>Pezizomycotina</taxon>
        <taxon>Dothideomycetes</taxon>
        <taxon>Dothideomycetes incertae sedis</taxon>
        <taxon>Acrospermales</taxon>
        <taxon>Acrospermaceae</taxon>
        <taxon>Pseudovirgaria</taxon>
    </lineage>
</organism>
<evidence type="ECO:0000313" key="2">
    <source>
        <dbReference type="Proteomes" id="UP000799437"/>
    </source>
</evidence>
<dbReference type="Proteomes" id="UP000799437">
    <property type="component" value="Unassembled WGS sequence"/>
</dbReference>
<sequence length="82" mass="8705">MSAFRIHAASPICLETSDIATTPTPPEQLPIAMESQVKAICCSVGSLGARCLSRGRAVRIRLGVLEGRISEGFSSVQCILVF</sequence>
<dbReference type="GeneID" id="54484723"/>
<dbReference type="RefSeq" id="XP_033602159.1">
    <property type="nucleotide sequence ID" value="XM_033743669.1"/>
</dbReference>
<protein>
    <submittedName>
        <fullName evidence="1">Uncharacterized protein</fullName>
    </submittedName>
</protein>
<evidence type="ECO:0000313" key="1">
    <source>
        <dbReference type="EMBL" id="KAF2759708.1"/>
    </source>
</evidence>
<dbReference type="EMBL" id="ML996569">
    <property type="protein sequence ID" value="KAF2759708.1"/>
    <property type="molecule type" value="Genomic_DNA"/>
</dbReference>